<dbReference type="AlphaFoldDB" id="A0A0M0KIL0"/>
<gene>
    <name evidence="16" type="primary">murB</name>
    <name evidence="18" type="ORF">AMD02_07225</name>
</gene>
<dbReference type="UniPathway" id="UPA00219"/>
<keyword evidence="5 16" id="KW-0963">Cytoplasm</keyword>
<dbReference type="RefSeq" id="WP_053430906.1">
    <property type="nucleotide sequence ID" value="NZ_CP040441.1"/>
</dbReference>
<dbReference type="Pfam" id="PF01565">
    <property type="entry name" value="FAD_binding_4"/>
    <property type="match status" value="1"/>
</dbReference>
<dbReference type="GeneID" id="87598077"/>
<dbReference type="PANTHER" id="PTHR21071">
    <property type="entry name" value="UDP-N-ACETYLENOLPYRUVOYLGLUCOSAMINE REDUCTASE"/>
    <property type="match status" value="1"/>
</dbReference>
<sequence length="301" mass="32913">MEQLVESLRALQVGEVRVNESLAHHTTWKIGGPADVFVIPNDIEGLKKTMKLIQETGCKWRVIGRGSNILVSDKGLRGVTVKLDKGLDHLEVNGESITVGAGYPVVKLATVISRQGLAGLEFAAGIPGSVGGAVFMNAGAHGSDISQILTKAHVLFPDGTLRWLTNEEMAFSYRTSLLQKNDGICVEAIFSLTRGDKEDIKKKLQKNKDYRRDTQPWNHPTCGSVFRNPLPEYAGQLIEKAGLKGYQIGGAQISTMHANFIVNTGDAKAADVVALIHHVKDTIQKQYQVKMETEVELIGEW</sequence>
<dbReference type="NCBIfam" id="NF010480">
    <property type="entry name" value="PRK13905.1"/>
    <property type="match status" value="1"/>
</dbReference>
<dbReference type="SUPFAM" id="SSF56194">
    <property type="entry name" value="Uridine diphospho-N-Acetylenolpyruvylglucosamine reductase, MurB, C-terminal domain"/>
    <property type="match status" value="1"/>
</dbReference>
<keyword evidence="14 16" id="KW-0961">Cell wall biogenesis/degradation</keyword>
<evidence type="ECO:0000256" key="10">
    <source>
        <dbReference type="ARBA" id="ARBA00022960"/>
    </source>
</evidence>
<proteinExistence type="inferred from homology"/>
<dbReference type="EMBL" id="LILD01000001">
    <property type="protein sequence ID" value="KOO38675.1"/>
    <property type="molecule type" value="Genomic_DNA"/>
</dbReference>
<reference evidence="18" key="1">
    <citation type="submission" date="2015-08" db="EMBL/GenBank/DDBJ databases">
        <title>Complete DNA Sequence of Pseudomonas syringae pv. actinidiae, the Causal Agent of Kiwifruit Canker Disease.</title>
        <authorList>
            <person name="Rikkerink E.H.A."/>
            <person name="Fineran P.C."/>
        </authorList>
    </citation>
    <scope>NUCLEOTIDE SEQUENCE</scope>
    <source>
        <strain evidence="18">DSM 13666</strain>
    </source>
</reference>
<dbReference type="GO" id="GO:0071555">
    <property type="term" value="P:cell wall organization"/>
    <property type="evidence" value="ECO:0007669"/>
    <property type="project" value="UniProtKB-KW"/>
</dbReference>
<comment type="function">
    <text evidence="2 16">Cell wall formation.</text>
</comment>
<dbReference type="GO" id="GO:0071949">
    <property type="term" value="F:FAD binding"/>
    <property type="evidence" value="ECO:0007669"/>
    <property type="project" value="InterPro"/>
</dbReference>
<dbReference type="Gene3D" id="3.30.465.10">
    <property type="match status" value="1"/>
</dbReference>
<keyword evidence="11 16" id="KW-0573">Peptidoglycan synthesis</keyword>
<evidence type="ECO:0000256" key="3">
    <source>
        <dbReference type="ARBA" id="ARBA00004496"/>
    </source>
</evidence>
<dbReference type="PATRIC" id="fig|136160.3.peg.1761"/>
<dbReference type="GO" id="GO:0009252">
    <property type="term" value="P:peptidoglycan biosynthetic process"/>
    <property type="evidence" value="ECO:0007669"/>
    <property type="project" value="UniProtKB-UniRule"/>
</dbReference>
<keyword evidence="13 16" id="KW-0131">Cell cycle</keyword>
<feature type="active site" evidence="16">
    <location>
        <position position="174"/>
    </location>
</feature>
<comment type="similarity">
    <text evidence="16">Belongs to the MurB family.</text>
</comment>
<dbReference type="PANTHER" id="PTHR21071:SF5">
    <property type="entry name" value="UDP-N-ACETYLENOLPYRUVOYLGLUCOSAMINE REDUCTASE"/>
    <property type="match status" value="1"/>
</dbReference>
<evidence type="ECO:0000256" key="1">
    <source>
        <dbReference type="ARBA" id="ARBA00001974"/>
    </source>
</evidence>
<dbReference type="Gene3D" id="3.90.78.10">
    <property type="entry name" value="UDP-N-acetylenolpyruvoylglucosamine reductase, C-terminal domain"/>
    <property type="match status" value="1"/>
</dbReference>
<dbReference type="InterPro" id="IPR011601">
    <property type="entry name" value="MurB_C"/>
</dbReference>
<dbReference type="SUPFAM" id="SSF56176">
    <property type="entry name" value="FAD-binding/transporter-associated domain-like"/>
    <property type="match status" value="1"/>
</dbReference>
<evidence type="ECO:0000256" key="4">
    <source>
        <dbReference type="ARBA" id="ARBA00004752"/>
    </source>
</evidence>
<dbReference type="EC" id="1.3.1.98" evidence="16"/>
<dbReference type="InterPro" id="IPR016166">
    <property type="entry name" value="FAD-bd_PCMH"/>
</dbReference>
<dbReference type="GO" id="GO:0005829">
    <property type="term" value="C:cytosol"/>
    <property type="evidence" value="ECO:0007669"/>
    <property type="project" value="TreeGrafter"/>
</dbReference>
<evidence type="ECO:0000256" key="11">
    <source>
        <dbReference type="ARBA" id="ARBA00022984"/>
    </source>
</evidence>
<comment type="cofactor">
    <cofactor evidence="1 16">
        <name>FAD</name>
        <dbReference type="ChEBI" id="CHEBI:57692"/>
    </cofactor>
</comment>
<dbReference type="InterPro" id="IPR003170">
    <property type="entry name" value="MurB"/>
</dbReference>
<keyword evidence="9 16" id="KW-0521">NADP</keyword>
<evidence type="ECO:0000256" key="5">
    <source>
        <dbReference type="ARBA" id="ARBA00022490"/>
    </source>
</evidence>
<dbReference type="InterPro" id="IPR016169">
    <property type="entry name" value="FAD-bd_PCMH_sub2"/>
</dbReference>
<keyword evidence="8 16" id="KW-0274">FAD</keyword>
<keyword evidence="7 16" id="KW-0285">Flavoprotein</keyword>
<dbReference type="GO" id="GO:0008762">
    <property type="term" value="F:UDP-N-acetylmuramate dehydrogenase activity"/>
    <property type="evidence" value="ECO:0007669"/>
    <property type="project" value="UniProtKB-UniRule"/>
</dbReference>
<dbReference type="GO" id="GO:0051301">
    <property type="term" value="P:cell division"/>
    <property type="evidence" value="ECO:0007669"/>
    <property type="project" value="UniProtKB-KW"/>
</dbReference>
<comment type="caution">
    <text evidence="18">The sequence shown here is derived from an EMBL/GenBank/DDBJ whole genome shotgun (WGS) entry which is preliminary data.</text>
</comment>
<protein>
    <recommendedName>
        <fullName evidence="16">UDP-N-acetylenolpyruvoylglucosamine reductase</fullName>
        <ecNumber evidence="16">1.3.1.98</ecNumber>
    </recommendedName>
    <alternativeName>
        <fullName evidence="16">UDP-N-acetylmuramate dehydrogenase</fullName>
    </alternativeName>
</protein>
<evidence type="ECO:0000256" key="14">
    <source>
        <dbReference type="ARBA" id="ARBA00023316"/>
    </source>
</evidence>
<dbReference type="GO" id="GO:0008360">
    <property type="term" value="P:regulation of cell shape"/>
    <property type="evidence" value="ECO:0007669"/>
    <property type="project" value="UniProtKB-KW"/>
</dbReference>
<feature type="active site" description="Proton donor" evidence="16">
    <location>
        <position position="224"/>
    </location>
</feature>
<organism evidence="18">
    <name type="scientific">Halalkalibacterium halodurans</name>
    <name type="common">Bacillus halodurans</name>
    <dbReference type="NCBI Taxonomy" id="86665"/>
    <lineage>
        <taxon>Bacteria</taxon>
        <taxon>Bacillati</taxon>
        <taxon>Bacillota</taxon>
        <taxon>Bacilli</taxon>
        <taxon>Bacillales</taxon>
        <taxon>Bacillaceae</taxon>
        <taxon>Halalkalibacterium (ex Joshi et al. 2022)</taxon>
    </lineage>
</organism>
<comment type="subcellular location">
    <subcellularLocation>
        <location evidence="3 16">Cytoplasm</location>
    </subcellularLocation>
</comment>
<evidence type="ECO:0000256" key="7">
    <source>
        <dbReference type="ARBA" id="ARBA00022630"/>
    </source>
</evidence>
<evidence type="ECO:0000256" key="15">
    <source>
        <dbReference type="ARBA" id="ARBA00048914"/>
    </source>
</evidence>
<dbReference type="Gene3D" id="3.30.43.10">
    <property type="entry name" value="Uridine Diphospho-n-acetylenolpyruvylglucosamine Reductase, domain 2"/>
    <property type="match status" value="1"/>
</dbReference>
<comment type="catalytic activity">
    <reaction evidence="15 16">
        <text>UDP-N-acetyl-alpha-D-muramate + NADP(+) = UDP-N-acetyl-3-O-(1-carboxyvinyl)-alpha-D-glucosamine + NADPH + H(+)</text>
        <dbReference type="Rhea" id="RHEA:12248"/>
        <dbReference type="ChEBI" id="CHEBI:15378"/>
        <dbReference type="ChEBI" id="CHEBI:57783"/>
        <dbReference type="ChEBI" id="CHEBI:58349"/>
        <dbReference type="ChEBI" id="CHEBI:68483"/>
        <dbReference type="ChEBI" id="CHEBI:70757"/>
        <dbReference type="EC" id="1.3.1.98"/>
    </reaction>
</comment>
<dbReference type="Pfam" id="PF02873">
    <property type="entry name" value="MurB_C"/>
    <property type="match status" value="1"/>
</dbReference>
<accession>A0A0M0KIL0</accession>
<evidence type="ECO:0000256" key="12">
    <source>
        <dbReference type="ARBA" id="ARBA00023002"/>
    </source>
</evidence>
<feature type="domain" description="FAD-binding PCMH-type" evidence="17">
    <location>
        <begin position="29"/>
        <end position="195"/>
    </location>
</feature>
<evidence type="ECO:0000256" key="9">
    <source>
        <dbReference type="ARBA" id="ARBA00022857"/>
    </source>
</evidence>
<evidence type="ECO:0000259" key="17">
    <source>
        <dbReference type="PROSITE" id="PS51387"/>
    </source>
</evidence>
<dbReference type="PROSITE" id="PS51387">
    <property type="entry name" value="FAD_PCMH"/>
    <property type="match status" value="1"/>
</dbReference>
<dbReference type="InterPro" id="IPR036635">
    <property type="entry name" value="MurB_C_sf"/>
</dbReference>
<dbReference type="HAMAP" id="MF_00037">
    <property type="entry name" value="MurB"/>
    <property type="match status" value="1"/>
</dbReference>
<dbReference type="InterPro" id="IPR006094">
    <property type="entry name" value="Oxid_FAD_bind_N"/>
</dbReference>
<dbReference type="InterPro" id="IPR016167">
    <property type="entry name" value="FAD-bd_PCMH_sub1"/>
</dbReference>
<evidence type="ECO:0000256" key="8">
    <source>
        <dbReference type="ARBA" id="ARBA00022827"/>
    </source>
</evidence>
<evidence type="ECO:0000256" key="6">
    <source>
        <dbReference type="ARBA" id="ARBA00022618"/>
    </source>
</evidence>
<keyword evidence="6 16" id="KW-0132">Cell division</keyword>
<evidence type="ECO:0000313" key="18">
    <source>
        <dbReference type="EMBL" id="KOO38675.1"/>
    </source>
</evidence>
<dbReference type="InterPro" id="IPR036318">
    <property type="entry name" value="FAD-bd_PCMH-like_sf"/>
</dbReference>
<keyword evidence="10 16" id="KW-0133">Cell shape</keyword>
<evidence type="ECO:0000256" key="2">
    <source>
        <dbReference type="ARBA" id="ARBA00003921"/>
    </source>
</evidence>
<feature type="active site" evidence="16">
    <location>
        <position position="294"/>
    </location>
</feature>
<evidence type="ECO:0000256" key="13">
    <source>
        <dbReference type="ARBA" id="ARBA00023306"/>
    </source>
</evidence>
<name>A0A0M0KIL0_ALKHA</name>
<keyword evidence="12 16" id="KW-0560">Oxidoreductase</keyword>
<comment type="pathway">
    <text evidence="4 16">Cell wall biogenesis; peptidoglycan biosynthesis.</text>
</comment>
<evidence type="ECO:0000256" key="16">
    <source>
        <dbReference type="HAMAP-Rule" id="MF_00037"/>
    </source>
</evidence>
<dbReference type="NCBIfam" id="TIGR00179">
    <property type="entry name" value="murB"/>
    <property type="match status" value="1"/>
</dbReference>